<evidence type="ECO:0000256" key="3">
    <source>
        <dbReference type="ARBA" id="ARBA00022452"/>
    </source>
</evidence>
<dbReference type="Pfam" id="PF02321">
    <property type="entry name" value="OEP"/>
    <property type="match status" value="2"/>
</dbReference>
<evidence type="ECO:0000256" key="4">
    <source>
        <dbReference type="ARBA" id="ARBA00022692"/>
    </source>
</evidence>
<dbReference type="SUPFAM" id="SSF56954">
    <property type="entry name" value="Outer membrane efflux proteins (OEP)"/>
    <property type="match status" value="1"/>
</dbReference>
<keyword evidence="4" id="KW-0812">Transmembrane</keyword>
<proteinExistence type="inferred from homology"/>
<dbReference type="InterPro" id="IPR051906">
    <property type="entry name" value="TolC-like"/>
</dbReference>
<reference evidence="9 10" key="1">
    <citation type="submission" date="2024-06" db="EMBL/GenBank/DDBJ databases">
        <title>Sorghum-associated microbial communities from plants grown in Nebraska, USA.</title>
        <authorList>
            <person name="Schachtman D."/>
        </authorList>
    </citation>
    <scope>NUCLEOTIDE SEQUENCE [LARGE SCALE GENOMIC DNA]</scope>
    <source>
        <strain evidence="9 10">1073</strain>
    </source>
</reference>
<keyword evidence="3" id="KW-1134">Transmembrane beta strand</keyword>
<evidence type="ECO:0000256" key="8">
    <source>
        <dbReference type="SAM" id="SignalP"/>
    </source>
</evidence>
<comment type="function">
    <text evidence="7">CyaE is necessary for transport of calmodulin-sensitive adenylate cyclase-hemolysin (cyclolysin).</text>
</comment>
<dbReference type="RefSeq" id="WP_354012060.1">
    <property type="nucleotide sequence ID" value="NZ_JBEPMU010000001.1"/>
</dbReference>
<dbReference type="PANTHER" id="PTHR30026">
    <property type="entry name" value="OUTER MEMBRANE PROTEIN TOLC"/>
    <property type="match status" value="1"/>
</dbReference>
<evidence type="ECO:0000256" key="5">
    <source>
        <dbReference type="ARBA" id="ARBA00023136"/>
    </source>
</evidence>
<evidence type="ECO:0000313" key="9">
    <source>
        <dbReference type="EMBL" id="MET3650564.1"/>
    </source>
</evidence>
<keyword evidence="5 7" id="KW-0472">Membrane</keyword>
<comment type="caution">
    <text evidence="9">The sequence shown here is derived from an EMBL/GenBank/DDBJ whole genome shotgun (WGS) entry which is preliminary data.</text>
</comment>
<protein>
    <recommendedName>
        <fullName evidence="7">Protein CyaE</fullName>
    </recommendedName>
</protein>
<evidence type="ECO:0000256" key="7">
    <source>
        <dbReference type="PIRNR" id="PIRNR001892"/>
    </source>
</evidence>
<comment type="subcellular location">
    <subcellularLocation>
        <location evidence="7">Cell outer membrane</location>
        <topology evidence="7">Peripheral membrane protein</topology>
    </subcellularLocation>
</comment>
<keyword evidence="2 7" id="KW-0813">Transport</keyword>
<keyword evidence="8" id="KW-0732">Signal</keyword>
<dbReference type="InterPro" id="IPR028351">
    <property type="entry name" value="CyaE"/>
</dbReference>
<dbReference type="InterPro" id="IPR003423">
    <property type="entry name" value="OMP_efflux"/>
</dbReference>
<dbReference type="PIRSF" id="PIRSF001892">
    <property type="entry name" value="CyaE"/>
    <property type="match status" value="1"/>
</dbReference>
<feature type="chain" id="PRO_5047025973" description="Protein CyaE" evidence="8">
    <location>
        <begin position="32"/>
        <end position="468"/>
    </location>
</feature>
<evidence type="ECO:0000313" key="10">
    <source>
        <dbReference type="Proteomes" id="UP001549184"/>
    </source>
</evidence>
<dbReference type="Gene3D" id="1.20.1600.10">
    <property type="entry name" value="Outer membrane efflux proteins (OEP)"/>
    <property type="match status" value="1"/>
</dbReference>
<comment type="similarity">
    <text evidence="1 7">Belongs to the outer membrane factor (OMF) (TC 1.B.17) family.</text>
</comment>
<evidence type="ECO:0000256" key="1">
    <source>
        <dbReference type="ARBA" id="ARBA00007613"/>
    </source>
</evidence>
<keyword evidence="7" id="KW-0354">Hemolysis</keyword>
<keyword evidence="7" id="KW-0204">Cytolysis</keyword>
<gene>
    <name evidence="9" type="ORF">ABIC75_000266</name>
</gene>
<feature type="signal peptide" evidence="8">
    <location>
        <begin position="1"/>
        <end position="31"/>
    </location>
</feature>
<organism evidence="9 10">
    <name type="scientific">Dyella japonica</name>
    <dbReference type="NCBI Taxonomy" id="231455"/>
    <lineage>
        <taxon>Bacteria</taxon>
        <taxon>Pseudomonadati</taxon>
        <taxon>Pseudomonadota</taxon>
        <taxon>Gammaproteobacteria</taxon>
        <taxon>Lysobacterales</taxon>
        <taxon>Rhodanobacteraceae</taxon>
        <taxon>Dyella</taxon>
    </lineage>
</organism>
<dbReference type="PANTHER" id="PTHR30026:SF20">
    <property type="entry name" value="OUTER MEMBRANE PROTEIN TOLC"/>
    <property type="match status" value="1"/>
</dbReference>
<dbReference type="Proteomes" id="UP001549184">
    <property type="component" value="Unassembled WGS sequence"/>
</dbReference>
<evidence type="ECO:0000256" key="6">
    <source>
        <dbReference type="ARBA" id="ARBA00023237"/>
    </source>
</evidence>
<keyword evidence="10" id="KW-1185">Reference proteome</keyword>
<sequence>MPRTRPDTRASSWCWLAASLGLSLYATATQAQSDATGAAPAQHASDPAARRYSLQQLIELALNENPSFHEAEQGALQAHLETSLVRSQYAPQLNIKTLAGNEHTPLAITRNVSPRGYIVSTSREIIPSLQLKWLLLDFGRKKNQVEASMQMAQAADASLLGAEEKLVFEVSKAYFDASAAQGKVRAADKALHAAQLTEQAVIEQRHHGRATVVQVAQAHRQTAAMQLAQTRATGDAQTALATLVATVGLSANARVELDDAGDVPAEPEAPPALDTLIATALNSRPDIIAAQAHVAAAAADVQAARSAYHPTLSIEAQVFQNIGKTSSDNSPFSSINMTGNSVFVAFEVPLFDGGGRATKVALARSKRDEAEDALSAAKLAATQQVTQSYNDLRTSLANREQALDYTRAAELAYQASLDAYRHGLSSITDLTSDEAALAQAQSNQEDADAGVQIARAAVALAVGQRTSR</sequence>
<keyword evidence="6 7" id="KW-0998">Cell outer membrane</keyword>
<name>A0ABV2JNZ6_9GAMM</name>
<evidence type="ECO:0000256" key="2">
    <source>
        <dbReference type="ARBA" id="ARBA00022448"/>
    </source>
</evidence>
<accession>A0ABV2JNZ6</accession>
<dbReference type="EMBL" id="JBEPMU010000001">
    <property type="protein sequence ID" value="MET3650564.1"/>
    <property type="molecule type" value="Genomic_DNA"/>
</dbReference>